<name>A0A8K0P9V9_LADFU</name>
<dbReference type="OrthoDB" id="6141774at2759"/>
<organism evidence="1 2">
    <name type="scientific">Ladona fulva</name>
    <name type="common">Scarce chaser dragonfly</name>
    <name type="synonym">Libellula fulva</name>
    <dbReference type="NCBI Taxonomy" id="123851"/>
    <lineage>
        <taxon>Eukaryota</taxon>
        <taxon>Metazoa</taxon>
        <taxon>Ecdysozoa</taxon>
        <taxon>Arthropoda</taxon>
        <taxon>Hexapoda</taxon>
        <taxon>Insecta</taxon>
        <taxon>Pterygota</taxon>
        <taxon>Palaeoptera</taxon>
        <taxon>Odonata</taxon>
        <taxon>Epiprocta</taxon>
        <taxon>Anisoptera</taxon>
        <taxon>Libelluloidea</taxon>
        <taxon>Libellulidae</taxon>
        <taxon>Ladona</taxon>
    </lineage>
</organism>
<comment type="caution">
    <text evidence="1">The sequence shown here is derived from an EMBL/GenBank/DDBJ whole genome shotgun (WGS) entry which is preliminary data.</text>
</comment>
<proteinExistence type="predicted"/>
<sequence>MHVVLLEQIVTNGQQNFKIQKFEAQTWGKPTCIVSTNCDPQKTVLESRKTGKGNQQVIVSCPEPIVMYTKDIGGVNRADQSRNYYDF</sequence>
<dbReference type="Proteomes" id="UP000792457">
    <property type="component" value="Unassembled WGS sequence"/>
</dbReference>
<reference evidence="1" key="1">
    <citation type="submission" date="2013-04" db="EMBL/GenBank/DDBJ databases">
        <authorList>
            <person name="Qu J."/>
            <person name="Murali S.C."/>
            <person name="Bandaranaike D."/>
            <person name="Bellair M."/>
            <person name="Blankenburg K."/>
            <person name="Chao H."/>
            <person name="Dinh H."/>
            <person name="Doddapaneni H."/>
            <person name="Downs B."/>
            <person name="Dugan-Rocha S."/>
            <person name="Elkadiri S."/>
            <person name="Gnanaolivu R.D."/>
            <person name="Hernandez B."/>
            <person name="Javaid M."/>
            <person name="Jayaseelan J.C."/>
            <person name="Lee S."/>
            <person name="Li M."/>
            <person name="Ming W."/>
            <person name="Munidasa M."/>
            <person name="Muniz J."/>
            <person name="Nguyen L."/>
            <person name="Ongeri F."/>
            <person name="Osuji N."/>
            <person name="Pu L.-L."/>
            <person name="Puazo M."/>
            <person name="Qu C."/>
            <person name="Quiroz J."/>
            <person name="Raj R."/>
            <person name="Weissenberger G."/>
            <person name="Xin Y."/>
            <person name="Zou X."/>
            <person name="Han Y."/>
            <person name="Richards S."/>
            <person name="Worley K."/>
            <person name="Muzny D."/>
            <person name="Gibbs R."/>
        </authorList>
    </citation>
    <scope>NUCLEOTIDE SEQUENCE</scope>
    <source>
        <strain evidence="1">Sampled in the wild</strain>
    </source>
</reference>
<protein>
    <submittedName>
        <fullName evidence="1">Uncharacterized protein</fullName>
    </submittedName>
</protein>
<gene>
    <name evidence="1" type="ORF">J437_LFUL016201</name>
</gene>
<dbReference type="EMBL" id="KZ309147">
    <property type="protein sequence ID" value="KAG8237288.1"/>
    <property type="molecule type" value="Genomic_DNA"/>
</dbReference>
<dbReference type="AlphaFoldDB" id="A0A8K0P9V9"/>
<evidence type="ECO:0000313" key="2">
    <source>
        <dbReference type="Proteomes" id="UP000792457"/>
    </source>
</evidence>
<accession>A0A8K0P9V9</accession>
<reference evidence="1" key="2">
    <citation type="submission" date="2017-10" db="EMBL/GenBank/DDBJ databases">
        <title>Ladona fulva Genome sequencing and assembly.</title>
        <authorList>
            <person name="Murali S."/>
            <person name="Richards S."/>
            <person name="Bandaranaike D."/>
            <person name="Bellair M."/>
            <person name="Blankenburg K."/>
            <person name="Chao H."/>
            <person name="Dinh H."/>
            <person name="Doddapaneni H."/>
            <person name="Dugan-Rocha S."/>
            <person name="Elkadiri S."/>
            <person name="Gnanaolivu R."/>
            <person name="Hernandez B."/>
            <person name="Skinner E."/>
            <person name="Javaid M."/>
            <person name="Lee S."/>
            <person name="Li M."/>
            <person name="Ming W."/>
            <person name="Munidasa M."/>
            <person name="Muniz J."/>
            <person name="Nguyen L."/>
            <person name="Hughes D."/>
            <person name="Osuji N."/>
            <person name="Pu L.-L."/>
            <person name="Puazo M."/>
            <person name="Qu C."/>
            <person name="Quiroz J."/>
            <person name="Raj R."/>
            <person name="Weissenberger G."/>
            <person name="Xin Y."/>
            <person name="Zou X."/>
            <person name="Han Y."/>
            <person name="Worley K."/>
            <person name="Muzny D."/>
            <person name="Gibbs R."/>
        </authorList>
    </citation>
    <scope>NUCLEOTIDE SEQUENCE</scope>
    <source>
        <strain evidence="1">Sampled in the wild</strain>
    </source>
</reference>
<evidence type="ECO:0000313" key="1">
    <source>
        <dbReference type="EMBL" id="KAG8237288.1"/>
    </source>
</evidence>
<keyword evidence="2" id="KW-1185">Reference proteome</keyword>